<evidence type="ECO:0000256" key="4">
    <source>
        <dbReference type="ARBA" id="ARBA00012814"/>
    </source>
</evidence>
<dbReference type="Pfam" id="PF03484">
    <property type="entry name" value="B5"/>
    <property type="match status" value="1"/>
</dbReference>
<reference evidence="16 17" key="1">
    <citation type="journal article" date="2015" name="Microbiome">
        <title>Genomic resolution of linkages in carbon, nitrogen, and sulfur cycling among widespread estuary sediment bacteria.</title>
        <authorList>
            <person name="Baker B.J."/>
            <person name="Lazar C.S."/>
            <person name="Teske A.P."/>
            <person name="Dick G.J."/>
        </authorList>
    </citation>
    <scope>NUCLEOTIDE SEQUENCE [LARGE SCALE GENOMIC DNA]</scope>
    <source>
        <strain evidence="16">DG_54_3</strain>
    </source>
</reference>
<dbReference type="Gene3D" id="3.30.930.10">
    <property type="entry name" value="Bira Bifunctional Protein, Domain 2"/>
    <property type="match status" value="1"/>
</dbReference>
<dbReference type="Gene3D" id="3.30.56.10">
    <property type="match status" value="1"/>
</dbReference>
<organism evidence="16 17">
    <name type="scientific">candidate division WOR-1 bacterium DG_54_3</name>
    <dbReference type="NCBI Taxonomy" id="1703775"/>
    <lineage>
        <taxon>Bacteria</taxon>
        <taxon>Bacillati</taxon>
        <taxon>Saganbacteria</taxon>
    </lineage>
</organism>
<dbReference type="SMART" id="SM00874">
    <property type="entry name" value="B5"/>
    <property type="match status" value="1"/>
</dbReference>
<evidence type="ECO:0000313" key="16">
    <source>
        <dbReference type="EMBL" id="KPJ63773.1"/>
    </source>
</evidence>
<evidence type="ECO:0000256" key="11">
    <source>
        <dbReference type="ARBA" id="ARBA00023146"/>
    </source>
</evidence>
<keyword evidence="11" id="KW-0030">Aminoacyl-tRNA synthetase</keyword>
<evidence type="ECO:0000256" key="7">
    <source>
        <dbReference type="ARBA" id="ARBA00022741"/>
    </source>
</evidence>
<dbReference type="Gene3D" id="3.50.40.10">
    <property type="entry name" value="Phenylalanyl-trna Synthetase, Chain B, domain 3"/>
    <property type="match status" value="1"/>
</dbReference>
<dbReference type="PANTHER" id="PTHR10947">
    <property type="entry name" value="PHENYLALANYL-TRNA SYNTHETASE BETA CHAIN AND LEUCINE-RICH REPEAT-CONTAINING PROTEIN 47"/>
    <property type="match status" value="1"/>
</dbReference>
<comment type="subunit">
    <text evidence="3">Tetramer of two alpha and two beta subunits.</text>
</comment>
<dbReference type="InterPro" id="IPR005146">
    <property type="entry name" value="B3/B4_tRNA-bd"/>
</dbReference>
<keyword evidence="7" id="KW-0547">Nucleotide-binding</keyword>
<evidence type="ECO:0000256" key="6">
    <source>
        <dbReference type="ARBA" id="ARBA00022723"/>
    </source>
</evidence>
<dbReference type="InterPro" id="IPR004532">
    <property type="entry name" value="Phe-tRNA-ligase_IIc_bsu_bact"/>
</dbReference>
<evidence type="ECO:0000256" key="5">
    <source>
        <dbReference type="ARBA" id="ARBA00022598"/>
    </source>
</evidence>
<dbReference type="GO" id="GO:0004826">
    <property type="term" value="F:phenylalanine-tRNA ligase activity"/>
    <property type="evidence" value="ECO:0007669"/>
    <property type="project" value="UniProtKB-EC"/>
</dbReference>
<dbReference type="Pfam" id="PF17759">
    <property type="entry name" value="tRNA_synthFbeta"/>
    <property type="match status" value="1"/>
</dbReference>
<gene>
    <name evidence="16" type="ORF">AMJ44_14025</name>
</gene>
<dbReference type="SUPFAM" id="SSF55681">
    <property type="entry name" value="Class II aaRS and biotin synthetases"/>
    <property type="match status" value="1"/>
</dbReference>
<dbReference type="EMBL" id="LIZX01000220">
    <property type="protein sequence ID" value="KPJ63773.1"/>
    <property type="molecule type" value="Genomic_DNA"/>
</dbReference>
<dbReference type="InterPro" id="IPR041616">
    <property type="entry name" value="PheRS_beta_core"/>
</dbReference>
<dbReference type="GO" id="GO:0003723">
    <property type="term" value="F:RNA binding"/>
    <property type="evidence" value="ECO:0007669"/>
    <property type="project" value="InterPro"/>
</dbReference>
<dbReference type="SMART" id="SM00873">
    <property type="entry name" value="B3_4"/>
    <property type="match status" value="1"/>
</dbReference>
<dbReference type="SMART" id="SM00896">
    <property type="entry name" value="FDX-ACB"/>
    <property type="match status" value="1"/>
</dbReference>
<dbReference type="Pfam" id="PF03147">
    <property type="entry name" value="FDX-ACB"/>
    <property type="match status" value="1"/>
</dbReference>
<evidence type="ECO:0000313" key="17">
    <source>
        <dbReference type="Proteomes" id="UP000051861"/>
    </source>
</evidence>
<comment type="caution">
    <text evidence="16">The sequence shown here is derived from an EMBL/GenBank/DDBJ whole genome shotgun (WGS) entry which is preliminary data.</text>
</comment>
<name>A0A0S7XMN8_UNCSA</name>
<dbReference type="InterPro" id="IPR045060">
    <property type="entry name" value="Phe-tRNA-ligase_IIc_bsu"/>
</dbReference>
<dbReference type="Gene3D" id="3.30.70.380">
    <property type="entry name" value="Ferrodoxin-fold anticodon-binding domain"/>
    <property type="match status" value="1"/>
</dbReference>
<dbReference type="PATRIC" id="fig|1703775.3.peg.2159"/>
<evidence type="ECO:0000256" key="12">
    <source>
        <dbReference type="ARBA" id="ARBA00033189"/>
    </source>
</evidence>
<dbReference type="SUPFAM" id="SSF54991">
    <property type="entry name" value="Anticodon-binding domain of PheRS"/>
    <property type="match status" value="1"/>
</dbReference>
<keyword evidence="5" id="KW-0436">Ligase</keyword>
<dbReference type="CDD" id="cd00769">
    <property type="entry name" value="PheRS_beta_core"/>
    <property type="match status" value="1"/>
</dbReference>
<dbReference type="InterPro" id="IPR020825">
    <property type="entry name" value="Phe-tRNA_synthase-like_B3/B4"/>
</dbReference>
<dbReference type="GO" id="GO:0009328">
    <property type="term" value="C:phenylalanine-tRNA ligase complex"/>
    <property type="evidence" value="ECO:0007669"/>
    <property type="project" value="TreeGrafter"/>
</dbReference>
<dbReference type="NCBIfam" id="TIGR00472">
    <property type="entry name" value="pheT_bact"/>
    <property type="match status" value="1"/>
</dbReference>
<accession>A0A0S7XMN8</accession>
<dbReference type="InterPro" id="IPR005121">
    <property type="entry name" value="Fdx_antiC-bd"/>
</dbReference>
<evidence type="ECO:0000256" key="10">
    <source>
        <dbReference type="ARBA" id="ARBA00022917"/>
    </source>
</evidence>
<feature type="domain" description="B5" evidence="15">
    <location>
        <begin position="184"/>
        <end position="256"/>
    </location>
</feature>
<dbReference type="InterPro" id="IPR005147">
    <property type="entry name" value="tRNA_synthase_B5-dom"/>
</dbReference>
<comment type="similarity">
    <text evidence="2">Belongs to the phenylalanyl-tRNA synthetase beta subunit family. Type 1 subfamily.</text>
</comment>
<dbReference type="GO" id="GO:0005524">
    <property type="term" value="F:ATP binding"/>
    <property type="evidence" value="ECO:0007669"/>
    <property type="project" value="UniProtKB-KW"/>
</dbReference>
<dbReference type="PROSITE" id="PS51447">
    <property type="entry name" value="FDX_ACB"/>
    <property type="match status" value="1"/>
</dbReference>
<protein>
    <recommendedName>
        <fullName evidence="4">phenylalanine--tRNA ligase</fullName>
        <ecNumber evidence="4">6.1.1.20</ecNumber>
    </recommendedName>
    <alternativeName>
        <fullName evidence="12">Phenylalanyl-tRNA synthetase beta subunit</fullName>
    </alternativeName>
</protein>
<evidence type="ECO:0000259" key="15">
    <source>
        <dbReference type="PROSITE" id="PS51483"/>
    </source>
</evidence>
<feature type="non-terminal residue" evidence="16">
    <location>
        <position position="1"/>
    </location>
</feature>
<dbReference type="SUPFAM" id="SSF46955">
    <property type="entry name" value="Putative DNA-binding domain"/>
    <property type="match status" value="1"/>
</dbReference>
<dbReference type="PROSITE" id="PS51483">
    <property type="entry name" value="B5"/>
    <property type="match status" value="1"/>
</dbReference>
<evidence type="ECO:0000256" key="2">
    <source>
        <dbReference type="ARBA" id="ARBA00008653"/>
    </source>
</evidence>
<evidence type="ECO:0000256" key="9">
    <source>
        <dbReference type="ARBA" id="ARBA00022842"/>
    </source>
</evidence>
<keyword evidence="10" id="KW-0648">Protein biosynthesis</keyword>
<dbReference type="GO" id="GO:0006432">
    <property type="term" value="P:phenylalanyl-tRNA aminoacylation"/>
    <property type="evidence" value="ECO:0007669"/>
    <property type="project" value="InterPro"/>
</dbReference>
<dbReference type="EC" id="6.1.1.20" evidence="4"/>
<evidence type="ECO:0000256" key="3">
    <source>
        <dbReference type="ARBA" id="ARBA00011209"/>
    </source>
</evidence>
<evidence type="ECO:0000259" key="14">
    <source>
        <dbReference type="PROSITE" id="PS51447"/>
    </source>
</evidence>
<dbReference type="GO" id="GO:0000287">
    <property type="term" value="F:magnesium ion binding"/>
    <property type="evidence" value="ECO:0007669"/>
    <property type="project" value="InterPro"/>
</dbReference>
<sequence>MARVIENVRVGESPDWLKKRLDKIGIRSINNVVDVTNYLLMELGQPMHAFDAGLITAQTIIVRRARPEEKITTIDGKEHKLDKDMLVIADPGKSIAVAGVMGGADTEVNNRTKTVILESAYFNPVSVHKTSKFLKLRTESSIRFEHGVDWMTVEEALDRAAAMIAGLGKGNVLRGKIDIKTRERKPKAVTIRPERVNQILGTDIAKAEMMSILKRLGFAINGNKVRIPLFRAADISREIDLIEEISRIYGYDRIRATMPNTAFPGKETDKEDIFRSRVREIMIGCGLHEVQTYSMLGPKDFEKIGLPLEKAIPVANPLNPEEGYMRTKMLPSLLNVILHNLNRQVKDVFIFEIGKTFNPSSQKLPEEKGVLCAAATGSPFMSALDKGQIEYFYTKGIVENLLSALGIEDYKFVETISHLVQPGKGAELVNLGLLGELHPDIRRNYGLAPNNFGSGIENPVCFFEIDLDALFKLFKEEKRYKPLPKFPSVSRDIAMFVPKGLENQLILTTIRKTGAEMIENVYLFDRFKDSLAYRIVYRNPERTLTDAEVNSKHEEIAQNLESKLNVRVRR</sequence>
<evidence type="ECO:0000256" key="13">
    <source>
        <dbReference type="ARBA" id="ARBA00049255"/>
    </source>
</evidence>
<feature type="domain" description="FDX-ACB" evidence="14">
    <location>
        <begin position="484"/>
        <end position="569"/>
    </location>
</feature>
<evidence type="ECO:0000256" key="8">
    <source>
        <dbReference type="ARBA" id="ARBA00022840"/>
    </source>
</evidence>
<dbReference type="HAMAP" id="MF_00283">
    <property type="entry name" value="Phe_tRNA_synth_beta1"/>
    <property type="match status" value="1"/>
</dbReference>
<dbReference type="AlphaFoldDB" id="A0A0S7XMN8"/>
<comment type="catalytic activity">
    <reaction evidence="13">
        <text>tRNA(Phe) + L-phenylalanine + ATP = L-phenylalanyl-tRNA(Phe) + AMP + diphosphate + H(+)</text>
        <dbReference type="Rhea" id="RHEA:19413"/>
        <dbReference type="Rhea" id="RHEA-COMP:9668"/>
        <dbReference type="Rhea" id="RHEA-COMP:9699"/>
        <dbReference type="ChEBI" id="CHEBI:15378"/>
        <dbReference type="ChEBI" id="CHEBI:30616"/>
        <dbReference type="ChEBI" id="CHEBI:33019"/>
        <dbReference type="ChEBI" id="CHEBI:58095"/>
        <dbReference type="ChEBI" id="CHEBI:78442"/>
        <dbReference type="ChEBI" id="CHEBI:78531"/>
        <dbReference type="ChEBI" id="CHEBI:456215"/>
        <dbReference type="EC" id="6.1.1.20"/>
    </reaction>
</comment>
<proteinExistence type="inferred from homology"/>
<dbReference type="Pfam" id="PF03483">
    <property type="entry name" value="B3_4"/>
    <property type="match status" value="1"/>
</dbReference>
<dbReference type="InterPro" id="IPR009061">
    <property type="entry name" value="DNA-bd_dom_put_sf"/>
</dbReference>
<dbReference type="PANTHER" id="PTHR10947:SF0">
    <property type="entry name" value="PHENYLALANINE--TRNA LIGASE BETA SUBUNIT"/>
    <property type="match status" value="1"/>
</dbReference>
<dbReference type="InterPro" id="IPR045864">
    <property type="entry name" value="aa-tRNA-synth_II/BPL/LPL"/>
</dbReference>
<dbReference type="InterPro" id="IPR036690">
    <property type="entry name" value="Fdx_antiC-bd_sf"/>
</dbReference>
<keyword evidence="9" id="KW-0460">Magnesium</keyword>
<keyword evidence="8" id="KW-0067">ATP-binding</keyword>
<comment type="cofactor">
    <cofactor evidence="1">
        <name>Mg(2+)</name>
        <dbReference type="ChEBI" id="CHEBI:18420"/>
    </cofactor>
</comment>
<evidence type="ECO:0000256" key="1">
    <source>
        <dbReference type="ARBA" id="ARBA00001946"/>
    </source>
</evidence>
<keyword evidence="6" id="KW-0479">Metal-binding</keyword>
<dbReference type="SUPFAM" id="SSF56037">
    <property type="entry name" value="PheT/TilS domain"/>
    <property type="match status" value="1"/>
</dbReference>
<dbReference type="Proteomes" id="UP000051861">
    <property type="component" value="Unassembled WGS sequence"/>
</dbReference>